<dbReference type="Proteomes" id="UP001280121">
    <property type="component" value="Unassembled WGS sequence"/>
</dbReference>
<name>A0AAD9XLK1_9ROSI</name>
<dbReference type="AlphaFoldDB" id="A0AAD9XLK1"/>
<accession>A0AAD9XLK1</accession>
<keyword evidence="2" id="KW-1185">Reference proteome</keyword>
<reference evidence="1" key="1">
    <citation type="journal article" date="2023" name="Plant J.">
        <title>Genome sequences and population genomics provide insights into the demographic history, inbreeding, and mutation load of two 'living fossil' tree species of Dipteronia.</title>
        <authorList>
            <person name="Feng Y."/>
            <person name="Comes H.P."/>
            <person name="Chen J."/>
            <person name="Zhu S."/>
            <person name="Lu R."/>
            <person name="Zhang X."/>
            <person name="Li P."/>
            <person name="Qiu J."/>
            <person name="Olsen K.M."/>
            <person name="Qiu Y."/>
        </authorList>
    </citation>
    <scope>NUCLEOTIDE SEQUENCE</scope>
    <source>
        <strain evidence="1">KIB01</strain>
    </source>
</reference>
<organism evidence="1 2">
    <name type="scientific">Dipteronia dyeriana</name>
    <dbReference type="NCBI Taxonomy" id="168575"/>
    <lineage>
        <taxon>Eukaryota</taxon>
        <taxon>Viridiplantae</taxon>
        <taxon>Streptophyta</taxon>
        <taxon>Embryophyta</taxon>
        <taxon>Tracheophyta</taxon>
        <taxon>Spermatophyta</taxon>
        <taxon>Magnoliopsida</taxon>
        <taxon>eudicotyledons</taxon>
        <taxon>Gunneridae</taxon>
        <taxon>Pentapetalae</taxon>
        <taxon>rosids</taxon>
        <taxon>malvids</taxon>
        <taxon>Sapindales</taxon>
        <taxon>Sapindaceae</taxon>
        <taxon>Hippocastanoideae</taxon>
        <taxon>Acereae</taxon>
        <taxon>Dipteronia</taxon>
    </lineage>
</organism>
<dbReference type="EMBL" id="JANJYI010000002">
    <property type="protein sequence ID" value="KAK2661148.1"/>
    <property type="molecule type" value="Genomic_DNA"/>
</dbReference>
<gene>
    <name evidence="1" type="ORF">Ddye_007681</name>
</gene>
<dbReference type="PANTHER" id="PTHR33116:SF86">
    <property type="entry name" value="REVERSE TRANSCRIPTASE DOMAIN-CONTAINING PROTEIN"/>
    <property type="match status" value="1"/>
</dbReference>
<sequence>MRLFFEFDQNSSKWFLEQFCSRPLTLYFPSQVTLFAVHSAGCFYYCLLFIKASYSNCLAIRRVLQKYNRASGQLVNFTKSAVCMSPTVNRYEKERLTTPVEVRLVDYHERYLGLPCVTGKYKQKLFANVVDRVCNRIKRWESKLLSIGGKEILIKYVLQSIPTYSMSLLQLPHSLINEIQRLFARFWWGSK</sequence>
<dbReference type="PANTHER" id="PTHR33116">
    <property type="entry name" value="REVERSE TRANSCRIPTASE ZINC-BINDING DOMAIN-CONTAINING PROTEIN-RELATED-RELATED"/>
    <property type="match status" value="1"/>
</dbReference>
<evidence type="ECO:0000313" key="1">
    <source>
        <dbReference type="EMBL" id="KAK2661148.1"/>
    </source>
</evidence>
<protein>
    <recommendedName>
        <fullName evidence="3">Reverse transcriptase</fullName>
    </recommendedName>
</protein>
<evidence type="ECO:0008006" key="3">
    <source>
        <dbReference type="Google" id="ProtNLM"/>
    </source>
</evidence>
<proteinExistence type="predicted"/>
<evidence type="ECO:0000313" key="2">
    <source>
        <dbReference type="Proteomes" id="UP001280121"/>
    </source>
</evidence>
<comment type="caution">
    <text evidence="1">The sequence shown here is derived from an EMBL/GenBank/DDBJ whole genome shotgun (WGS) entry which is preliminary data.</text>
</comment>